<sequence length="105" mass="11703">KNDNMIMDAGGPEIFQFEELVRLIADKIHSRARIVHVRPGLALFLARLTGYIVGDVVITRDEMEGLMSNLLISQDPATGQTRLSQWLGENADAIGVKYASELKRH</sequence>
<accession>X1KV56</accession>
<dbReference type="AlphaFoldDB" id="X1KV56"/>
<comment type="caution">
    <text evidence="1">The sequence shown here is derived from an EMBL/GenBank/DDBJ whole genome shotgun (WGS) entry which is preliminary data.</text>
</comment>
<feature type="non-terminal residue" evidence="1">
    <location>
        <position position="1"/>
    </location>
</feature>
<proteinExistence type="predicted"/>
<name>X1KV56_9ZZZZ</name>
<organism evidence="1">
    <name type="scientific">marine sediment metagenome</name>
    <dbReference type="NCBI Taxonomy" id="412755"/>
    <lineage>
        <taxon>unclassified sequences</taxon>
        <taxon>metagenomes</taxon>
        <taxon>ecological metagenomes</taxon>
    </lineage>
</organism>
<evidence type="ECO:0000313" key="1">
    <source>
        <dbReference type="EMBL" id="GAH97505.1"/>
    </source>
</evidence>
<dbReference type="EMBL" id="BARV01000372">
    <property type="protein sequence ID" value="GAH97505.1"/>
    <property type="molecule type" value="Genomic_DNA"/>
</dbReference>
<gene>
    <name evidence="1" type="ORF">S06H3_01476</name>
</gene>
<reference evidence="1" key="1">
    <citation type="journal article" date="2014" name="Front. Microbiol.">
        <title>High frequency of phylogenetically diverse reductive dehalogenase-homologous genes in deep subseafloor sedimentary metagenomes.</title>
        <authorList>
            <person name="Kawai M."/>
            <person name="Futagami T."/>
            <person name="Toyoda A."/>
            <person name="Takaki Y."/>
            <person name="Nishi S."/>
            <person name="Hori S."/>
            <person name="Arai W."/>
            <person name="Tsubouchi T."/>
            <person name="Morono Y."/>
            <person name="Uchiyama I."/>
            <person name="Ito T."/>
            <person name="Fujiyama A."/>
            <person name="Inagaki F."/>
            <person name="Takami H."/>
        </authorList>
    </citation>
    <scope>NUCLEOTIDE SEQUENCE</scope>
    <source>
        <strain evidence="1">Expedition CK06-06</strain>
    </source>
</reference>
<protein>
    <submittedName>
        <fullName evidence="1">Uncharacterized protein</fullName>
    </submittedName>
</protein>